<dbReference type="SUPFAM" id="SSF46689">
    <property type="entry name" value="Homeodomain-like"/>
    <property type="match status" value="1"/>
</dbReference>
<reference evidence="4" key="1">
    <citation type="submission" date="2022-01" db="EMBL/GenBank/DDBJ databases">
        <title>Colwellia maritima, isolated from seawater.</title>
        <authorList>
            <person name="Kristyanto S."/>
            <person name="Jung J."/>
            <person name="Jeon C.O."/>
        </authorList>
    </citation>
    <scope>NUCLEOTIDE SEQUENCE</scope>
    <source>
        <strain evidence="4">MSW7</strain>
    </source>
</reference>
<organism evidence="4 5">
    <name type="scientific">Colwellia maritima</name>
    <dbReference type="NCBI Taxonomy" id="2912588"/>
    <lineage>
        <taxon>Bacteria</taxon>
        <taxon>Pseudomonadati</taxon>
        <taxon>Pseudomonadota</taxon>
        <taxon>Gammaproteobacteria</taxon>
        <taxon>Alteromonadales</taxon>
        <taxon>Colwelliaceae</taxon>
        <taxon>Colwellia</taxon>
    </lineage>
</organism>
<gene>
    <name evidence="4" type="ORF">L3081_10815</name>
</gene>
<dbReference type="InterPro" id="IPR050624">
    <property type="entry name" value="HTH-type_Tx_Regulator"/>
</dbReference>
<dbReference type="InterPro" id="IPR009057">
    <property type="entry name" value="Homeodomain-like_sf"/>
</dbReference>
<accession>A0ABS9X159</accession>
<evidence type="ECO:0000259" key="3">
    <source>
        <dbReference type="PROSITE" id="PS50977"/>
    </source>
</evidence>
<dbReference type="Proteomes" id="UP001139646">
    <property type="component" value="Unassembled WGS sequence"/>
</dbReference>
<name>A0ABS9X159_9GAMM</name>
<proteinExistence type="predicted"/>
<evidence type="ECO:0000256" key="1">
    <source>
        <dbReference type="ARBA" id="ARBA00023125"/>
    </source>
</evidence>
<dbReference type="EMBL" id="JAKKSL010000002">
    <property type="protein sequence ID" value="MCI2283800.1"/>
    <property type="molecule type" value="Genomic_DNA"/>
</dbReference>
<evidence type="ECO:0000313" key="4">
    <source>
        <dbReference type="EMBL" id="MCI2283800.1"/>
    </source>
</evidence>
<dbReference type="Pfam" id="PF00440">
    <property type="entry name" value="TetR_N"/>
    <property type="match status" value="1"/>
</dbReference>
<dbReference type="RefSeq" id="WP_242286045.1">
    <property type="nucleotide sequence ID" value="NZ_JAKKSL010000002.1"/>
</dbReference>
<evidence type="ECO:0000313" key="5">
    <source>
        <dbReference type="Proteomes" id="UP001139646"/>
    </source>
</evidence>
<comment type="caution">
    <text evidence="4">The sequence shown here is derived from an EMBL/GenBank/DDBJ whole genome shotgun (WGS) entry which is preliminary data.</text>
</comment>
<dbReference type="PRINTS" id="PR00455">
    <property type="entry name" value="HTHTETR"/>
</dbReference>
<dbReference type="PANTHER" id="PTHR43479:SF11">
    <property type="entry name" value="ACREF_ENVCD OPERON REPRESSOR-RELATED"/>
    <property type="match status" value="1"/>
</dbReference>
<feature type="DNA-binding region" description="H-T-H motif" evidence="2">
    <location>
        <begin position="35"/>
        <end position="54"/>
    </location>
</feature>
<keyword evidence="5" id="KW-1185">Reference proteome</keyword>
<dbReference type="PANTHER" id="PTHR43479">
    <property type="entry name" value="ACREF/ENVCD OPERON REPRESSOR-RELATED"/>
    <property type="match status" value="1"/>
</dbReference>
<sequence>MNNVGLREYKKQQTRSLLLTIAERMFSERDFDEVSVEDIVSEAKISKKTFFNYFTSKNKMLEEWTLDWFANSNVWSNDSNNKVKYKNILIPPNIDELLDWIVDHRRIFKMVLTHTNILSGIYLTKSKNKTKVYDVFSPFRAARLYRVEIAQESGLIRNDISAKLICDMYDTLRFDIIRKWLIQPDEEANGEELKNQFHLVMKILLEGFNVQ</sequence>
<evidence type="ECO:0000256" key="2">
    <source>
        <dbReference type="PROSITE-ProRule" id="PRU00335"/>
    </source>
</evidence>
<keyword evidence="1 2" id="KW-0238">DNA-binding</keyword>
<dbReference type="Gene3D" id="1.10.357.10">
    <property type="entry name" value="Tetracycline Repressor, domain 2"/>
    <property type="match status" value="1"/>
</dbReference>
<dbReference type="InterPro" id="IPR001647">
    <property type="entry name" value="HTH_TetR"/>
</dbReference>
<dbReference type="PROSITE" id="PS50977">
    <property type="entry name" value="HTH_TETR_2"/>
    <property type="match status" value="1"/>
</dbReference>
<feature type="domain" description="HTH tetR-type" evidence="3">
    <location>
        <begin position="12"/>
        <end position="72"/>
    </location>
</feature>
<protein>
    <submittedName>
        <fullName evidence="4">TetR/AcrR family transcriptional regulator</fullName>
    </submittedName>
</protein>